<accession>A0A5B8UXN6</accession>
<protein>
    <submittedName>
        <fullName evidence="2">Uncharacterized protein</fullName>
    </submittedName>
</protein>
<keyword evidence="3" id="KW-1185">Reference proteome</keyword>
<sequence>MKTSQIVVKAVTRIFFVLLLLGAFTLYQDSSKITHLYFIGNNKWTLVFPALLLAGFAALFITCAKQKYTKTDWNWLLVLNTVVLMIYCVTLYTRITDLVK</sequence>
<gene>
    <name evidence="2" type="ORF">FRZ54_11455</name>
</gene>
<reference evidence="2 3" key="1">
    <citation type="journal article" date="2017" name="Curr. Microbiol.">
        <title>Mucilaginibacter ginsenosidivorans sp. nov., Isolated from Soil of Ginseng Field.</title>
        <authorList>
            <person name="Kim M.M."/>
            <person name="Siddiqi M.Z."/>
            <person name="Im W.T."/>
        </authorList>
    </citation>
    <scope>NUCLEOTIDE SEQUENCE [LARGE SCALE GENOMIC DNA]</scope>
    <source>
        <strain evidence="2 3">Gsoil 3017</strain>
    </source>
</reference>
<feature type="transmembrane region" description="Helical" evidence="1">
    <location>
        <begin position="46"/>
        <end position="63"/>
    </location>
</feature>
<dbReference type="Proteomes" id="UP000321479">
    <property type="component" value="Chromosome"/>
</dbReference>
<feature type="transmembrane region" description="Helical" evidence="1">
    <location>
        <begin position="7"/>
        <end position="26"/>
    </location>
</feature>
<dbReference type="EMBL" id="CP042436">
    <property type="protein sequence ID" value="QEC63166.1"/>
    <property type="molecule type" value="Genomic_DNA"/>
</dbReference>
<name>A0A5B8UXN6_9SPHI</name>
<keyword evidence="1" id="KW-0812">Transmembrane</keyword>
<dbReference type="RefSeq" id="WP_147031742.1">
    <property type="nucleotide sequence ID" value="NZ_CP042436.1"/>
</dbReference>
<organism evidence="2 3">
    <name type="scientific">Mucilaginibacter ginsenosidivorans</name>
    <dbReference type="NCBI Taxonomy" id="398053"/>
    <lineage>
        <taxon>Bacteria</taxon>
        <taxon>Pseudomonadati</taxon>
        <taxon>Bacteroidota</taxon>
        <taxon>Sphingobacteriia</taxon>
        <taxon>Sphingobacteriales</taxon>
        <taxon>Sphingobacteriaceae</taxon>
        <taxon>Mucilaginibacter</taxon>
    </lineage>
</organism>
<evidence type="ECO:0000313" key="2">
    <source>
        <dbReference type="EMBL" id="QEC63166.1"/>
    </source>
</evidence>
<proteinExistence type="predicted"/>
<keyword evidence="1" id="KW-1133">Transmembrane helix</keyword>
<feature type="transmembrane region" description="Helical" evidence="1">
    <location>
        <begin position="75"/>
        <end position="95"/>
    </location>
</feature>
<keyword evidence="1" id="KW-0472">Membrane</keyword>
<dbReference type="AlphaFoldDB" id="A0A5B8UXN6"/>
<evidence type="ECO:0000313" key="3">
    <source>
        <dbReference type="Proteomes" id="UP000321479"/>
    </source>
</evidence>
<dbReference type="KEGG" id="mgin:FRZ54_11455"/>
<evidence type="ECO:0000256" key="1">
    <source>
        <dbReference type="SAM" id="Phobius"/>
    </source>
</evidence>
<dbReference type="OrthoDB" id="676528at2"/>